<feature type="region of interest" description="Disordered" evidence="5">
    <location>
        <begin position="469"/>
        <end position="500"/>
    </location>
</feature>
<feature type="compositionally biased region" description="Basic residues" evidence="5">
    <location>
        <begin position="475"/>
        <end position="489"/>
    </location>
</feature>
<evidence type="ECO:0000313" key="8">
    <source>
        <dbReference type="EMBL" id="RKN24467.1"/>
    </source>
</evidence>
<dbReference type="CDD" id="cd17249">
    <property type="entry name" value="RMtype1_S_EcoR124I-TRD2-CR2_like"/>
    <property type="match status" value="1"/>
</dbReference>
<evidence type="ECO:0000256" key="2">
    <source>
        <dbReference type="ARBA" id="ARBA00022747"/>
    </source>
</evidence>
<dbReference type="PANTHER" id="PTHR43140:SF1">
    <property type="entry name" value="TYPE I RESTRICTION ENZYME ECOKI SPECIFICITY SUBUNIT"/>
    <property type="match status" value="1"/>
</dbReference>
<dbReference type="Proteomes" id="UP000268652">
    <property type="component" value="Unassembled WGS sequence"/>
</dbReference>
<evidence type="ECO:0000313" key="10">
    <source>
        <dbReference type="Proteomes" id="UP000275024"/>
    </source>
</evidence>
<dbReference type="RefSeq" id="WP_120696806.1">
    <property type="nucleotide sequence ID" value="NZ_RBDX01000006.1"/>
</dbReference>
<evidence type="ECO:0000259" key="6">
    <source>
        <dbReference type="Pfam" id="PF01420"/>
    </source>
</evidence>
<dbReference type="OrthoDB" id="3197085at2"/>
<keyword evidence="9" id="KW-1185">Reference proteome</keyword>
<evidence type="ECO:0000313" key="9">
    <source>
        <dbReference type="Proteomes" id="UP000268652"/>
    </source>
</evidence>
<evidence type="ECO:0000313" key="7">
    <source>
        <dbReference type="EMBL" id="RKN10125.1"/>
    </source>
</evidence>
<comment type="caution">
    <text evidence="7">The sequence shown here is derived from an EMBL/GenBank/DDBJ whole genome shotgun (WGS) entry which is preliminary data.</text>
</comment>
<dbReference type="AlphaFoldDB" id="A0A3A9WAQ8"/>
<dbReference type="InterPro" id="IPR051212">
    <property type="entry name" value="Type-I_RE_S_subunit"/>
</dbReference>
<gene>
    <name evidence="8" type="ORF">D7318_11365</name>
    <name evidence="7" type="ORF">D7319_10185</name>
</gene>
<dbReference type="EMBL" id="RBDX01000006">
    <property type="protein sequence ID" value="RKN10125.1"/>
    <property type="molecule type" value="Genomic_DNA"/>
</dbReference>
<dbReference type="InterPro" id="IPR044946">
    <property type="entry name" value="Restrct_endonuc_typeI_TRD_sf"/>
</dbReference>
<dbReference type="EMBL" id="RBDY01000006">
    <property type="protein sequence ID" value="RKN24467.1"/>
    <property type="molecule type" value="Genomic_DNA"/>
</dbReference>
<evidence type="ECO:0000256" key="1">
    <source>
        <dbReference type="ARBA" id="ARBA00010923"/>
    </source>
</evidence>
<dbReference type="Gene3D" id="3.90.220.20">
    <property type="entry name" value="DNA methylase specificity domains"/>
    <property type="match status" value="2"/>
</dbReference>
<dbReference type="SUPFAM" id="SSF116734">
    <property type="entry name" value="DNA methylase specificity domain"/>
    <property type="match status" value="2"/>
</dbReference>
<dbReference type="Pfam" id="PF01420">
    <property type="entry name" value="Methylase_S"/>
    <property type="match status" value="2"/>
</dbReference>
<keyword evidence="2" id="KW-0680">Restriction system</keyword>
<organism evidence="7 10">
    <name type="scientific">Streptomyces radicis</name>
    <dbReference type="NCBI Taxonomy" id="1750517"/>
    <lineage>
        <taxon>Bacteria</taxon>
        <taxon>Bacillati</taxon>
        <taxon>Actinomycetota</taxon>
        <taxon>Actinomycetes</taxon>
        <taxon>Kitasatosporales</taxon>
        <taxon>Streptomycetaceae</taxon>
        <taxon>Streptomyces</taxon>
    </lineage>
</organism>
<evidence type="ECO:0000256" key="4">
    <source>
        <dbReference type="ARBA" id="ARBA00038652"/>
    </source>
</evidence>
<protein>
    <recommendedName>
        <fullName evidence="6">Type I restriction modification DNA specificity domain-containing protein</fullName>
    </recommendedName>
</protein>
<feature type="domain" description="Type I restriction modification DNA specificity" evidence="6">
    <location>
        <begin position="250"/>
        <end position="416"/>
    </location>
</feature>
<proteinExistence type="inferred from homology"/>
<sequence length="500" mass="54306">MTLRLSADSGDGREDLPGGGAGELPPGWARATLGELGEWYGGGTPSKKRPEFWTDGTIPWLSPKDMGPDVLVATQDLIHESALDDSPVKLVPAGSVAVVVRSGILERKVPVTYVPFEVTLNQDMKAVAPYEGIDGRWLAWAIRAQERYILANCRKQGTTVASLEVPWLMDTEVLVPPLAEQHRIVAEIEQQISHIGTGEAAAHAALSSAASLAEQITTRGARGCLEDVDLSPAPLEKADIDDGIIPDLPAGWNWARLGEIAVVVGGVTKDSKRQSDPDYVEVPYLRVANVQRGKLILGKVTTIRVPPEKAESLRLEPGDILLNEGGDRDKLGRGWVWEGQIENCIHQNHVFRARVIERKIHPKLLAWHANGFGKAWCDRNGTQSVNLASISLRKIKLLPVPIPPPEIQEQLVKIIELHLESVATARSTAEGALAHAQELRAALLQAAFTGTLVPQDPADEPASVLLDRIRATRATAKKAPRKRAPRKPRSAPPGQEELPQ</sequence>
<dbReference type="GO" id="GO:0009307">
    <property type="term" value="P:DNA restriction-modification system"/>
    <property type="evidence" value="ECO:0007669"/>
    <property type="project" value="UniProtKB-KW"/>
</dbReference>
<dbReference type="InterPro" id="IPR000055">
    <property type="entry name" value="Restrct_endonuc_typeI_TRD"/>
</dbReference>
<comment type="subunit">
    <text evidence="4">The methyltransferase is composed of M and S polypeptides.</text>
</comment>
<dbReference type="PANTHER" id="PTHR43140">
    <property type="entry name" value="TYPE-1 RESTRICTION ENZYME ECOKI SPECIFICITY PROTEIN"/>
    <property type="match status" value="1"/>
</dbReference>
<evidence type="ECO:0000256" key="3">
    <source>
        <dbReference type="ARBA" id="ARBA00023125"/>
    </source>
</evidence>
<dbReference type="Proteomes" id="UP000275024">
    <property type="component" value="Unassembled WGS sequence"/>
</dbReference>
<feature type="domain" description="Type I restriction modification DNA specificity" evidence="6">
    <location>
        <begin position="27"/>
        <end position="190"/>
    </location>
</feature>
<evidence type="ECO:0000256" key="5">
    <source>
        <dbReference type="SAM" id="MobiDB-lite"/>
    </source>
</evidence>
<dbReference type="GO" id="GO:0003677">
    <property type="term" value="F:DNA binding"/>
    <property type="evidence" value="ECO:0007669"/>
    <property type="project" value="UniProtKB-KW"/>
</dbReference>
<feature type="region of interest" description="Disordered" evidence="5">
    <location>
        <begin position="1"/>
        <end position="26"/>
    </location>
</feature>
<accession>A0A3A9WAQ8</accession>
<keyword evidence="3" id="KW-0238">DNA-binding</keyword>
<dbReference type="CDD" id="cd17253">
    <property type="entry name" value="RMtype1_S_Eco933I-TRD2-CR2_like"/>
    <property type="match status" value="1"/>
</dbReference>
<name>A0A3A9WAQ8_9ACTN</name>
<reference evidence="9 10" key="1">
    <citation type="submission" date="2018-09" db="EMBL/GenBank/DDBJ databases">
        <title>Streptomyces sp. nov. DS1-2, an endophytic actinomycete isolated from roots of Dendrobium scabrilingue.</title>
        <authorList>
            <person name="Kuncharoen N."/>
            <person name="Kudo T."/>
            <person name="Ohkuma M."/>
            <person name="Yuki M."/>
            <person name="Tanasupawat S."/>
        </authorList>
    </citation>
    <scope>NUCLEOTIDE SEQUENCE [LARGE SCALE GENOMIC DNA]</scope>
    <source>
        <strain evidence="7 10">AZ1-7</strain>
        <strain evidence="8 9">DS1-2</strain>
    </source>
</reference>
<comment type="similarity">
    <text evidence="1">Belongs to the type-I restriction system S methylase family.</text>
</comment>